<evidence type="ECO:0000256" key="4">
    <source>
        <dbReference type="ARBA" id="ARBA00022475"/>
    </source>
</evidence>
<name>A0A381N3B6_9ZZZZ</name>
<feature type="domain" description="MotA/TolQ/ExbB proton channel" evidence="10">
    <location>
        <begin position="68"/>
        <end position="187"/>
    </location>
</feature>
<evidence type="ECO:0000313" key="11">
    <source>
        <dbReference type="EMBL" id="SUZ49015.1"/>
    </source>
</evidence>
<evidence type="ECO:0000259" key="10">
    <source>
        <dbReference type="Pfam" id="PF01618"/>
    </source>
</evidence>
<accession>A0A381N3B6</accession>
<gene>
    <name evidence="11" type="ORF">METZ01_LOCUS1869</name>
</gene>
<dbReference type="InterPro" id="IPR002898">
    <property type="entry name" value="MotA_ExbB_proton_chnl"/>
</dbReference>
<evidence type="ECO:0000256" key="7">
    <source>
        <dbReference type="ARBA" id="ARBA00022989"/>
    </source>
</evidence>
<keyword evidence="6" id="KW-0653">Protein transport</keyword>
<feature type="transmembrane region" description="Helical" evidence="9">
    <location>
        <begin position="142"/>
        <end position="168"/>
    </location>
</feature>
<evidence type="ECO:0000256" key="8">
    <source>
        <dbReference type="ARBA" id="ARBA00023136"/>
    </source>
</evidence>
<keyword evidence="4" id="KW-1003">Cell membrane</keyword>
<comment type="similarity">
    <text evidence="2">Belongs to the ExbB/TolQ family.</text>
</comment>
<dbReference type="GO" id="GO:0017038">
    <property type="term" value="P:protein import"/>
    <property type="evidence" value="ECO:0007669"/>
    <property type="project" value="TreeGrafter"/>
</dbReference>
<dbReference type="AlphaFoldDB" id="A0A381N3B6"/>
<keyword evidence="8 9" id="KW-0472">Membrane</keyword>
<evidence type="ECO:0000256" key="2">
    <source>
        <dbReference type="ARBA" id="ARBA00010442"/>
    </source>
</evidence>
<evidence type="ECO:0000256" key="6">
    <source>
        <dbReference type="ARBA" id="ARBA00022927"/>
    </source>
</evidence>
<reference evidence="11" key="1">
    <citation type="submission" date="2018-05" db="EMBL/GenBank/DDBJ databases">
        <authorList>
            <person name="Lanie J.A."/>
            <person name="Ng W.-L."/>
            <person name="Kazmierczak K.M."/>
            <person name="Andrzejewski T.M."/>
            <person name="Davidsen T.M."/>
            <person name="Wayne K.J."/>
            <person name="Tettelin H."/>
            <person name="Glass J.I."/>
            <person name="Rusch D."/>
            <person name="Podicherti R."/>
            <person name="Tsui H.-C.T."/>
            <person name="Winkler M.E."/>
        </authorList>
    </citation>
    <scope>NUCLEOTIDE SEQUENCE</scope>
</reference>
<sequence length="201" mass="21152">MVELFLDGGPFMYPILLLLLGGLALVVERFRSLSQSQADSDGFMEDLSKAVKAGGSKKALAVCEGHDGPVSNICKAGLDKAGKGADRVEKAIENAGSLEMAFLEKNMGWLTAIVAIAPMMGFTGTVWGMIGAFEAIEAANDISPAVVAGGISQALLTTAFGLVVAMIIQICQNFFSSQIDGMVLDMEEKSIELTDLLRSAK</sequence>
<dbReference type="EMBL" id="UINC01000099">
    <property type="protein sequence ID" value="SUZ49015.1"/>
    <property type="molecule type" value="Genomic_DNA"/>
</dbReference>
<dbReference type="InterPro" id="IPR050790">
    <property type="entry name" value="ExbB/TolQ_transport"/>
</dbReference>
<keyword evidence="3" id="KW-0813">Transport</keyword>
<proteinExistence type="inferred from homology"/>
<dbReference type="GO" id="GO:0005886">
    <property type="term" value="C:plasma membrane"/>
    <property type="evidence" value="ECO:0007669"/>
    <property type="project" value="UniProtKB-SubCell"/>
</dbReference>
<evidence type="ECO:0000256" key="9">
    <source>
        <dbReference type="SAM" id="Phobius"/>
    </source>
</evidence>
<protein>
    <recommendedName>
        <fullName evidence="10">MotA/TolQ/ExbB proton channel domain-containing protein</fullName>
    </recommendedName>
</protein>
<evidence type="ECO:0000256" key="3">
    <source>
        <dbReference type="ARBA" id="ARBA00022448"/>
    </source>
</evidence>
<dbReference type="Pfam" id="PF01618">
    <property type="entry name" value="MotA_ExbB"/>
    <property type="match status" value="1"/>
</dbReference>
<keyword evidence="7 9" id="KW-1133">Transmembrane helix</keyword>
<feature type="transmembrane region" description="Helical" evidence="9">
    <location>
        <begin position="107"/>
        <end position="130"/>
    </location>
</feature>
<evidence type="ECO:0000256" key="5">
    <source>
        <dbReference type="ARBA" id="ARBA00022692"/>
    </source>
</evidence>
<evidence type="ECO:0000256" key="1">
    <source>
        <dbReference type="ARBA" id="ARBA00004651"/>
    </source>
</evidence>
<dbReference type="PANTHER" id="PTHR30625:SF15">
    <property type="entry name" value="BIOPOLYMER TRANSPORT PROTEIN EXBB"/>
    <property type="match status" value="1"/>
</dbReference>
<comment type="subcellular location">
    <subcellularLocation>
        <location evidence="1">Cell membrane</location>
        <topology evidence="1">Multi-pass membrane protein</topology>
    </subcellularLocation>
</comment>
<feature type="transmembrane region" description="Helical" evidence="9">
    <location>
        <begin position="12"/>
        <end position="30"/>
    </location>
</feature>
<dbReference type="PANTHER" id="PTHR30625">
    <property type="entry name" value="PROTEIN TOLQ"/>
    <property type="match status" value="1"/>
</dbReference>
<keyword evidence="5 9" id="KW-0812">Transmembrane</keyword>
<organism evidence="11">
    <name type="scientific">marine metagenome</name>
    <dbReference type="NCBI Taxonomy" id="408172"/>
    <lineage>
        <taxon>unclassified sequences</taxon>
        <taxon>metagenomes</taxon>
        <taxon>ecological metagenomes</taxon>
    </lineage>
</organism>